<feature type="transmembrane region" description="Helical" evidence="1">
    <location>
        <begin position="127"/>
        <end position="153"/>
    </location>
</feature>
<proteinExistence type="predicted"/>
<evidence type="ECO:0008006" key="4">
    <source>
        <dbReference type="Google" id="ProtNLM"/>
    </source>
</evidence>
<evidence type="ECO:0000313" key="3">
    <source>
        <dbReference type="Proteomes" id="UP000832097"/>
    </source>
</evidence>
<accession>A0ABY4BU40</accession>
<reference evidence="2 3" key="1">
    <citation type="submission" date="2022-03" db="EMBL/GenBank/DDBJ databases">
        <title>Mucilaginibacter sp. isolated from the gut of Protaetia brevitarsis seulensis larvae.</title>
        <authorList>
            <person name="Won M."/>
            <person name="Kim S.-J."/>
            <person name="Kwon S.-W."/>
        </authorList>
    </citation>
    <scope>NUCLEOTIDE SEQUENCE [LARGE SCALE GENOMIC DNA]</scope>
    <source>
        <strain evidence="2 3">CFWR-12</strain>
    </source>
</reference>
<feature type="transmembrane region" description="Helical" evidence="1">
    <location>
        <begin position="17"/>
        <end position="41"/>
    </location>
</feature>
<sequence>MATTTTRRALGLAEKTILGLIAGGAAAIGAVTVVLVALQLAELAGGAETTLFDVVLVEPVPVDVDSPAVVAATSDTATVTVQGLPATARAALMAAAVAGSLVSIGICAVLTWLCVRVFVGKPFVRSATWGIGIVAVLVIVSALAGPLFTGIAHAEAADTLGLDGVAAFMVVFDVAPVGWAFALVVVASAFEIGQRLQHETEGLV</sequence>
<dbReference type="Proteomes" id="UP000832097">
    <property type="component" value="Chromosome"/>
</dbReference>
<keyword evidence="3" id="KW-1185">Reference proteome</keyword>
<name>A0ABY4BU40_9MICO</name>
<feature type="transmembrane region" description="Helical" evidence="1">
    <location>
        <begin position="165"/>
        <end position="190"/>
    </location>
</feature>
<gene>
    <name evidence="2" type="ORF">MTO99_10860</name>
</gene>
<dbReference type="EMBL" id="CP094528">
    <property type="protein sequence ID" value="UOE42694.1"/>
    <property type="molecule type" value="Genomic_DNA"/>
</dbReference>
<evidence type="ECO:0000313" key="2">
    <source>
        <dbReference type="EMBL" id="UOE42694.1"/>
    </source>
</evidence>
<protein>
    <recommendedName>
        <fullName evidence="4">DUF2975 domain-containing protein</fullName>
    </recommendedName>
</protein>
<organism evidence="2 3">
    <name type="scientific">Agromyces larvae</name>
    <dbReference type="NCBI Taxonomy" id="2929802"/>
    <lineage>
        <taxon>Bacteria</taxon>
        <taxon>Bacillati</taxon>
        <taxon>Actinomycetota</taxon>
        <taxon>Actinomycetes</taxon>
        <taxon>Micrococcales</taxon>
        <taxon>Microbacteriaceae</taxon>
        <taxon>Agromyces</taxon>
    </lineage>
</organism>
<feature type="transmembrane region" description="Helical" evidence="1">
    <location>
        <begin position="90"/>
        <end position="115"/>
    </location>
</feature>
<keyword evidence="1" id="KW-0472">Membrane</keyword>
<dbReference type="RefSeq" id="WP_243553626.1">
    <property type="nucleotide sequence ID" value="NZ_CP094528.1"/>
</dbReference>
<keyword evidence="1" id="KW-1133">Transmembrane helix</keyword>
<keyword evidence="1" id="KW-0812">Transmembrane</keyword>
<evidence type="ECO:0000256" key="1">
    <source>
        <dbReference type="SAM" id="Phobius"/>
    </source>
</evidence>